<dbReference type="RefSeq" id="WP_277564953.1">
    <property type="nucleotide sequence ID" value="NZ_JAPDHZ010000002.1"/>
</dbReference>
<evidence type="ECO:0000313" key="3">
    <source>
        <dbReference type="Proteomes" id="UP001153387"/>
    </source>
</evidence>
<dbReference type="EMBL" id="JAPDHZ010000002">
    <property type="protein sequence ID" value="MDG0791185.1"/>
    <property type="molecule type" value="Genomic_DNA"/>
</dbReference>
<gene>
    <name evidence="2" type="ORF">OMP38_10115</name>
</gene>
<organism evidence="2 3">
    <name type="scientific">Cohnella ginsengisoli</name>
    <dbReference type="NCBI Taxonomy" id="425004"/>
    <lineage>
        <taxon>Bacteria</taxon>
        <taxon>Bacillati</taxon>
        <taxon>Bacillota</taxon>
        <taxon>Bacilli</taxon>
        <taxon>Bacillales</taxon>
        <taxon>Paenibacillaceae</taxon>
        <taxon>Cohnella</taxon>
    </lineage>
</organism>
<evidence type="ECO:0008006" key="4">
    <source>
        <dbReference type="Google" id="ProtNLM"/>
    </source>
</evidence>
<reference evidence="2 3" key="1">
    <citation type="submission" date="2022-10" db="EMBL/GenBank/DDBJ databases">
        <title>Comparative genomic analysis of Cohnella hashimotonis sp. nov., isolated from the International Space Station.</title>
        <authorList>
            <person name="Simpson A."/>
            <person name="Venkateswaran K."/>
        </authorList>
    </citation>
    <scope>NUCLEOTIDE SEQUENCE [LARGE SCALE GENOMIC DNA]</scope>
    <source>
        <strain evidence="2 3">DSM 18997</strain>
    </source>
</reference>
<dbReference type="Proteomes" id="UP001153387">
    <property type="component" value="Unassembled WGS sequence"/>
</dbReference>
<keyword evidence="3" id="KW-1185">Reference proteome</keyword>
<dbReference type="SUPFAM" id="SSF53850">
    <property type="entry name" value="Periplasmic binding protein-like II"/>
    <property type="match status" value="1"/>
</dbReference>
<feature type="region of interest" description="Disordered" evidence="1">
    <location>
        <begin position="263"/>
        <end position="283"/>
    </location>
</feature>
<name>A0A9X4KFV9_9BACL</name>
<evidence type="ECO:0000313" key="2">
    <source>
        <dbReference type="EMBL" id="MDG0791185.1"/>
    </source>
</evidence>
<evidence type="ECO:0000256" key="1">
    <source>
        <dbReference type="SAM" id="MobiDB-lite"/>
    </source>
</evidence>
<comment type="caution">
    <text evidence="2">The sequence shown here is derived from an EMBL/GenBank/DDBJ whole genome shotgun (WGS) entry which is preliminary data.</text>
</comment>
<dbReference type="AlphaFoldDB" id="A0A9X4KFV9"/>
<protein>
    <recommendedName>
        <fullName evidence="4">Extracellular solute-binding protein</fullName>
    </recommendedName>
</protein>
<dbReference type="Gene3D" id="3.40.190.10">
    <property type="entry name" value="Periplasmic binding protein-like II"/>
    <property type="match status" value="1"/>
</dbReference>
<sequence length="283" mass="30920">MDLVFTAGWDSFDKRVAAQEFLPLDSLLASEGAALKTAIDPAYLQASSRGGEVYAVPAQQLLAPSAGVLINKALAAKYHIDESKIKSLQDLDAVMQAVKKKSNRALKVAGTLEDMIRLTYREQVGEDSSTNIAVLVPNGGTKVVNAYTTPAMRSMFAIFARWKTERYLWEYDTSNMFTSQSLAIQQQTFAVVKPALDYQSVNFLGGTSGPWDAIRFTAPYLNKKKLDGRNDRDLGDFRTSRHGDAGALAALYRQGINSAARLGRGGCPLSKDRTRDNQTPSAL</sequence>
<accession>A0A9X4KFV9</accession>
<proteinExistence type="predicted"/>